<proteinExistence type="predicted"/>
<dbReference type="Proteomes" id="UP001597237">
    <property type="component" value="Unassembled WGS sequence"/>
</dbReference>
<sequence length="185" mass="21202">MSLHEFVVWLDQTPWSNALHESLYMYAIIETSHVVGIMLFVGTIAMVDLRVLGVSFREMAVSQMLARILPWTVAGFVFMIATGLLLFFAIPDRTFHSVWFRIKVILLIVGAINIWIFHKRVQRDIHKWDTGVTPPLNARVVAALSLTVWFSIIVMGRFIAYNWYDCDRPQSDFVKAFAGCTAETF</sequence>
<dbReference type="RefSeq" id="WP_377281497.1">
    <property type="nucleotide sequence ID" value="NZ_JBHRSI010000004.1"/>
</dbReference>
<reference evidence="4" key="1">
    <citation type="journal article" date="2019" name="Int. J. Syst. Evol. Microbiol.">
        <title>The Global Catalogue of Microorganisms (GCM) 10K type strain sequencing project: providing services to taxonomists for standard genome sequencing and annotation.</title>
        <authorList>
            <consortium name="The Broad Institute Genomics Platform"/>
            <consortium name="The Broad Institute Genome Sequencing Center for Infectious Disease"/>
            <person name="Wu L."/>
            <person name="Ma J."/>
        </authorList>
    </citation>
    <scope>NUCLEOTIDE SEQUENCE [LARGE SCALE GENOMIC DNA]</scope>
    <source>
        <strain evidence="4">DFY28</strain>
    </source>
</reference>
<evidence type="ECO:0000313" key="4">
    <source>
        <dbReference type="Proteomes" id="UP001597237"/>
    </source>
</evidence>
<keyword evidence="4" id="KW-1185">Reference proteome</keyword>
<accession>A0ABW4N9Q1</accession>
<feature type="domain" description="DUF6644" evidence="2">
    <location>
        <begin position="26"/>
        <end position="161"/>
    </location>
</feature>
<keyword evidence="1" id="KW-0472">Membrane</keyword>
<organism evidence="3 4">
    <name type="scientific">Phenylobacterium terrae</name>
    <dbReference type="NCBI Taxonomy" id="2665495"/>
    <lineage>
        <taxon>Bacteria</taxon>
        <taxon>Pseudomonadati</taxon>
        <taxon>Pseudomonadota</taxon>
        <taxon>Alphaproteobacteria</taxon>
        <taxon>Caulobacterales</taxon>
        <taxon>Caulobacteraceae</taxon>
        <taxon>Phenylobacterium</taxon>
    </lineage>
</organism>
<keyword evidence="1" id="KW-0812">Transmembrane</keyword>
<name>A0ABW4N9Q1_9CAUL</name>
<evidence type="ECO:0000256" key="1">
    <source>
        <dbReference type="SAM" id="Phobius"/>
    </source>
</evidence>
<gene>
    <name evidence="3" type="ORF">ACFSC0_18695</name>
</gene>
<evidence type="ECO:0000259" key="2">
    <source>
        <dbReference type="Pfam" id="PF20349"/>
    </source>
</evidence>
<feature type="transmembrane region" description="Helical" evidence="1">
    <location>
        <begin position="138"/>
        <end position="160"/>
    </location>
</feature>
<dbReference type="InterPro" id="IPR046586">
    <property type="entry name" value="DUF6644"/>
</dbReference>
<keyword evidence="1" id="KW-1133">Transmembrane helix</keyword>
<dbReference type="EMBL" id="JBHUEY010000006">
    <property type="protein sequence ID" value="MFD1785435.1"/>
    <property type="molecule type" value="Genomic_DNA"/>
</dbReference>
<dbReference type="Pfam" id="PF20349">
    <property type="entry name" value="DUF6644"/>
    <property type="match status" value="1"/>
</dbReference>
<feature type="transmembrane region" description="Helical" evidence="1">
    <location>
        <begin position="68"/>
        <end position="90"/>
    </location>
</feature>
<feature type="transmembrane region" description="Helical" evidence="1">
    <location>
        <begin position="23"/>
        <end position="47"/>
    </location>
</feature>
<comment type="caution">
    <text evidence="3">The sequence shown here is derived from an EMBL/GenBank/DDBJ whole genome shotgun (WGS) entry which is preliminary data.</text>
</comment>
<protein>
    <submittedName>
        <fullName evidence="3">DUF6644 family protein</fullName>
    </submittedName>
</protein>
<feature type="transmembrane region" description="Helical" evidence="1">
    <location>
        <begin position="96"/>
        <end position="117"/>
    </location>
</feature>
<evidence type="ECO:0000313" key="3">
    <source>
        <dbReference type="EMBL" id="MFD1785435.1"/>
    </source>
</evidence>